<evidence type="ECO:0000313" key="1">
    <source>
        <dbReference type="EMBL" id="TCT22679.1"/>
    </source>
</evidence>
<evidence type="ECO:0000313" key="2">
    <source>
        <dbReference type="Proteomes" id="UP000295717"/>
    </source>
</evidence>
<dbReference type="EMBL" id="SMAO01000002">
    <property type="protein sequence ID" value="TCT22679.1"/>
    <property type="molecule type" value="Genomic_DNA"/>
</dbReference>
<evidence type="ECO:0008006" key="3">
    <source>
        <dbReference type="Google" id="ProtNLM"/>
    </source>
</evidence>
<protein>
    <recommendedName>
        <fullName evidence="3">Prevent-host-death family protein</fullName>
    </recommendedName>
</protein>
<dbReference type="Proteomes" id="UP000295717">
    <property type="component" value="Unassembled WGS sequence"/>
</dbReference>
<proteinExistence type="predicted"/>
<comment type="caution">
    <text evidence="1">The sequence shown here is derived from an EMBL/GenBank/DDBJ whole genome shotgun (WGS) entry which is preliminary data.</text>
</comment>
<sequence>MITANHEYLVDEAGNRKAVVLPLAVWQEIRDALEELDDIHAYDEAKAHASEPIPFEQAMREIYEGKID</sequence>
<dbReference type="OrthoDB" id="5773047at2"/>
<name>A0A4R3N731_9GAMM</name>
<organism evidence="1 2">
    <name type="scientific">Thiobaca trueperi</name>
    <dbReference type="NCBI Taxonomy" id="127458"/>
    <lineage>
        <taxon>Bacteria</taxon>
        <taxon>Pseudomonadati</taxon>
        <taxon>Pseudomonadota</taxon>
        <taxon>Gammaproteobacteria</taxon>
        <taxon>Chromatiales</taxon>
        <taxon>Chromatiaceae</taxon>
        <taxon>Thiobaca</taxon>
    </lineage>
</organism>
<dbReference type="AlphaFoldDB" id="A0A4R3N731"/>
<keyword evidence="2" id="KW-1185">Reference proteome</keyword>
<gene>
    <name evidence="1" type="ORF">EDC35_1029</name>
</gene>
<accession>A0A4R3N731</accession>
<dbReference type="RefSeq" id="WP_132975737.1">
    <property type="nucleotide sequence ID" value="NZ_SMAO01000002.1"/>
</dbReference>
<reference evidence="1 2" key="1">
    <citation type="submission" date="2019-03" db="EMBL/GenBank/DDBJ databases">
        <title>Genomic Encyclopedia of Type Strains, Phase IV (KMG-IV): sequencing the most valuable type-strain genomes for metagenomic binning, comparative biology and taxonomic classification.</title>
        <authorList>
            <person name="Goeker M."/>
        </authorList>
    </citation>
    <scope>NUCLEOTIDE SEQUENCE [LARGE SCALE GENOMIC DNA]</scope>
    <source>
        <strain evidence="1 2">DSM 13587</strain>
    </source>
</reference>